<keyword evidence="3" id="KW-1185">Reference proteome</keyword>
<dbReference type="RefSeq" id="WP_367993108.1">
    <property type="nucleotide sequence ID" value="NZ_JBFPJR010000011.1"/>
</dbReference>
<evidence type="ECO:0000256" key="1">
    <source>
        <dbReference type="SAM" id="MobiDB-lite"/>
    </source>
</evidence>
<gene>
    <name evidence="2" type="ORF">AB3X52_08135</name>
</gene>
<sequence>MAKVTVVRILGWAVALVAVVVVALSPRFGRAEPTADYRPPVPADALANGCYPLPAGLRFDFPYQVRSDADVATPRPHRRLVLQYDERDAATVRRMLDAELSAAGLPAGAAVVTPLDGVPAGSIVRGTVVLTLPRVADQRPADPTCADPASTKRTAAP</sequence>
<dbReference type="EMBL" id="JBFPJR010000011">
    <property type="protein sequence ID" value="MEX0427583.1"/>
    <property type="molecule type" value="Genomic_DNA"/>
</dbReference>
<proteinExistence type="predicted"/>
<comment type="caution">
    <text evidence="2">The sequence shown here is derived from an EMBL/GenBank/DDBJ whole genome shotgun (WGS) entry which is preliminary data.</text>
</comment>
<feature type="region of interest" description="Disordered" evidence="1">
    <location>
        <begin position="138"/>
        <end position="157"/>
    </location>
</feature>
<accession>A0ABV3SXB4</accession>
<organism evidence="2 3">
    <name type="scientific">Nocardioides eburneus</name>
    <dbReference type="NCBI Taxonomy" id="3231482"/>
    <lineage>
        <taxon>Bacteria</taxon>
        <taxon>Bacillati</taxon>
        <taxon>Actinomycetota</taxon>
        <taxon>Actinomycetes</taxon>
        <taxon>Propionibacteriales</taxon>
        <taxon>Nocardioidaceae</taxon>
        <taxon>Nocardioides</taxon>
    </lineage>
</organism>
<protein>
    <submittedName>
        <fullName evidence="2">Uncharacterized protein</fullName>
    </submittedName>
</protein>
<reference evidence="2 3" key="1">
    <citation type="submission" date="2024-07" db="EMBL/GenBank/DDBJ databases">
        <authorList>
            <person name="Lee S."/>
            <person name="Kang M."/>
        </authorList>
    </citation>
    <scope>NUCLEOTIDE SEQUENCE [LARGE SCALE GENOMIC DNA]</scope>
    <source>
        <strain evidence="2 3">DS6</strain>
    </source>
</reference>
<name>A0ABV3SXB4_9ACTN</name>
<evidence type="ECO:0000313" key="3">
    <source>
        <dbReference type="Proteomes" id="UP001556631"/>
    </source>
</evidence>
<dbReference type="Proteomes" id="UP001556631">
    <property type="component" value="Unassembled WGS sequence"/>
</dbReference>
<evidence type="ECO:0000313" key="2">
    <source>
        <dbReference type="EMBL" id="MEX0427583.1"/>
    </source>
</evidence>